<proteinExistence type="inferred from homology"/>
<dbReference type="GO" id="GO:0030150">
    <property type="term" value="P:protein import into mitochondrial matrix"/>
    <property type="evidence" value="ECO:0007669"/>
    <property type="project" value="TreeGrafter"/>
</dbReference>
<reference evidence="11" key="1">
    <citation type="submission" date="2023-05" db="EMBL/GenBank/DDBJ databases">
        <authorList>
            <person name="Huff M."/>
        </authorList>
    </citation>
    <scope>NUCLEOTIDE SEQUENCE</scope>
</reference>
<evidence type="ECO:0000256" key="7">
    <source>
        <dbReference type="ARBA" id="ARBA00022989"/>
    </source>
</evidence>
<keyword evidence="5" id="KW-0999">Mitochondrion inner membrane</keyword>
<evidence type="ECO:0000256" key="9">
    <source>
        <dbReference type="ARBA" id="ARBA00023128"/>
    </source>
</evidence>
<dbReference type="Pfam" id="PF02466">
    <property type="entry name" value="Tim17"/>
    <property type="match status" value="1"/>
</dbReference>
<name>A0AAD1ZZL0_9LAMI</name>
<keyword evidence="4" id="KW-0812">Transmembrane</keyword>
<keyword evidence="3" id="KW-0813">Transport</keyword>
<dbReference type="EMBL" id="OU503051">
    <property type="protein sequence ID" value="CAI9778309.1"/>
    <property type="molecule type" value="Genomic_DNA"/>
</dbReference>
<sequence length="147" mass="15823">MVSRVPWFDRLLDDTGEYFCGGIVLGSVSHMFSGMYNSPTGECLIRGSRAVRMNAPRCGGYLAVYGGLASVLESCMVYARQKDDPWNFILAGAAASGFQDMRHGLGMASRSGLALGSIRFLGVGTDILLNKIASNVQSPQLDSNFEE</sequence>
<accession>A0AAD1ZZL0</accession>
<dbReference type="GO" id="GO:0008320">
    <property type="term" value="F:protein transmembrane transporter activity"/>
    <property type="evidence" value="ECO:0007669"/>
    <property type="project" value="TreeGrafter"/>
</dbReference>
<keyword evidence="6" id="KW-0653">Protein transport</keyword>
<evidence type="ECO:0000256" key="1">
    <source>
        <dbReference type="ARBA" id="ARBA00004448"/>
    </source>
</evidence>
<dbReference type="PANTHER" id="PTHR10485:SF0">
    <property type="entry name" value="AT05822P-RELATED"/>
    <property type="match status" value="1"/>
</dbReference>
<keyword evidence="8" id="KW-0811">Translocation</keyword>
<keyword evidence="12" id="KW-1185">Reference proteome</keyword>
<evidence type="ECO:0000256" key="3">
    <source>
        <dbReference type="ARBA" id="ARBA00022448"/>
    </source>
</evidence>
<comment type="similarity">
    <text evidence="2">Belongs to the Tim17/Tim22/Tim23 family.</text>
</comment>
<keyword evidence="9" id="KW-0496">Mitochondrion</keyword>
<evidence type="ECO:0000256" key="6">
    <source>
        <dbReference type="ARBA" id="ARBA00022927"/>
    </source>
</evidence>
<keyword evidence="7" id="KW-1133">Transmembrane helix</keyword>
<evidence type="ECO:0000256" key="4">
    <source>
        <dbReference type="ARBA" id="ARBA00022692"/>
    </source>
</evidence>
<evidence type="ECO:0000256" key="5">
    <source>
        <dbReference type="ARBA" id="ARBA00022792"/>
    </source>
</evidence>
<gene>
    <name evidence="11" type="ORF">FPE_LOCUS25739</name>
</gene>
<comment type="subcellular location">
    <subcellularLocation>
        <location evidence="1">Mitochondrion inner membrane</location>
        <topology evidence="1">Multi-pass membrane protein</topology>
    </subcellularLocation>
</comment>
<evidence type="ECO:0000256" key="10">
    <source>
        <dbReference type="ARBA" id="ARBA00023136"/>
    </source>
</evidence>
<dbReference type="GO" id="GO:0005744">
    <property type="term" value="C:TIM23 mitochondrial import inner membrane translocase complex"/>
    <property type="evidence" value="ECO:0007669"/>
    <property type="project" value="TreeGrafter"/>
</dbReference>
<evidence type="ECO:0000313" key="11">
    <source>
        <dbReference type="EMBL" id="CAI9778309.1"/>
    </source>
</evidence>
<keyword evidence="10" id="KW-0472">Membrane</keyword>
<dbReference type="PANTHER" id="PTHR10485">
    <property type="entry name" value="MITOCHONDRIAL IMPORT INNER MEMBRANE TRANSLOCASE SUBUNIT TIM-17"/>
    <property type="match status" value="1"/>
</dbReference>
<evidence type="ECO:0000256" key="8">
    <source>
        <dbReference type="ARBA" id="ARBA00023010"/>
    </source>
</evidence>
<evidence type="ECO:0000313" key="12">
    <source>
        <dbReference type="Proteomes" id="UP000834106"/>
    </source>
</evidence>
<protein>
    <submittedName>
        <fullName evidence="11">Uncharacterized protein</fullName>
    </submittedName>
</protein>
<dbReference type="Proteomes" id="UP000834106">
    <property type="component" value="Chromosome 16"/>
</dbReference>
<dbReference type="AlphaFoldDB" id="A0AAD1ZZL0"/>
<evidence type="ECO:0000256" key="2">
    <source>
        <dbReference type="ARBA" id="ARBA00008444"/>
    </source>
</evidence>
<organism evidence="11 12">
    <name type="scientific">Fraxinus pennsylvanica</name>
    <dbReference type="NCBI Taxonomy" id="56036"/>
    <lineage>
        <taxon>Eukaryota</taxon>
        <taxon>Viridiplantae</taxon>
        <taxon>Streptophyta</taxon>
        <taxon>Embryophyta</taxon>
        <taxon>Tracheophyta</taxon>
        <taxon>Spermatophyta</taxon>
        <taxon>Magnoliopsida</taxon>
        <taxon>eudicotyledons</taxon>
        <taxon>Gunneridae</taxon>
        <taxon>Pentapetalae</taxon>
        <taxon>asterids</taxon>
        <taxon>lamiids</taxon>
        <taxon>Lamiales</taxon>
        <taxon>Oleaceae</taxon>
        <taxon>Oleeae</taxon>
        <taxon>Fraxinus</taxon>
    </lineage>
</organism>